<dbReference type="GO" id="GO:0015250">
    <property type="term" value="F:water channel activity"/>
    <property type="evidence" value="ECO:0007669"/>
    <property type="project" value="TreeGrafter"/>
</dbReference>
<dbReference type="Gene3D" id="1.20.1080.10">
    <property type="entry name" value="Glycerol uptake facilitator protein"/>
    <property type="match status" value="1"/>
</dbReference>
<sequence length="275" mass="27115">MRAFLLIAAALQAAAFSPPRAALSYKQQSATSATATFARGGALAAATRDELIGEATGTAILLTFGYGAVATSAIDGALTLSGVAAVWGLGVALGVLASNDLSGAHLNPAVTAALAATQKFPVKKVVPYIGAQLVGGMVASVLTSATRGLALAAPAPWIMGFPGLTSARACFIEGWTTAILATMVVVTGGRRHASTVPGKGGPFIVGATVAGMICLVGPLTGAGFNPARDLAPRLVALLSGGAGAFPAGWWIYSAGPVVGAVLGAALCLRCLGSDK</sequence>
<feature type="transmembrane region" description="Helical" evidence="8">
    <location>
        <begin position="201"/>
        <end position="224"/>
    </location>
</feature>
<keyword evidence="6 8" id="KW-0472">Membrane</keyword>
<feature type="signal peptide" evidence="9">
    <location>
        <begin position="1"/>
        <end position="15"/>
    </location>
</feature>
<evidence type="ECO:0000256" key="1">
    <source>
        <dbReference type="ARBA" id="ARBA00004141"/>
    </source>
</evidence>
<feature type="chain" id="PRO_5035222955" description="Aquaporin" evidence="9">
    <location>
        <begin position="16"/>
        <end position="275"/>
    </location>
</feature>
<evidence type="ECO:0008006" key="12">
    <source>
        <dbReference type="Google" id="ProtNLM"/>
    </source>
</evidence>
<dbReference type="PANTHER" id="PTHR43829">
    <property type="entry name" value="AQUAPORIN OR AQUAGLYCEROPORIN RELATED"/>
    <property type="match status" value="1"/>
</dbReference>
<dbReference type="AlphaFoldDB" id="A0A8J2SSH7"/>
<dbReference type="GO" id="GO:0015254">
    <property type="term" value="F:glycerol channel activity"/>
    <property type="evidence" value="ECO:0007669"/>
    <property type="project" value="TreeGrafter"/>
</dbReference>
<dbReference type="SUPFAM" id="SSF81338">
    <property type="entry name" value="Aquaporin-like"/>
    <property type="match status" value="1"/>
</dbReference>
<accession>A0A8J2SSH7</accession>
<keyword evidence="3 7" id="KW-0813">Transport</keyword>
<keyword evidence="9" id="KW-0732">Signal</keyword>
<dbReference type="Pfam" id="PF00230">
    <property type="entry name" value="MIP"/>
    <property type="match status" value="1"/>
</dbReference>
<evidence type="ECO:0000256" key="2">
    <source>
        <dbReference type="ARBA" id="ARBA00006175"/>
    </source>
</evidence>
<evidence type="ECO:0000256" key="6">
    <source>
        <dbReference type="ARBA" id="ARBA00023136"/>
    </source>
</evidence>
<comment type="caution">
    <text evidence="10">The sequence shown here is derived from an EMBL/GenBank/DDBJ whole genome shotgun (WGS) entry which is preliminary data.</text>
</comment>
<dbReference type="InterPro" id="IPR050363">
    <property type="entry name" value="MIP/Aquaporin"/>
</dbReference>
<keyword evidence="5 8" id="KW-1133">Transmembrane helix</keyword>
<organism evidence="10 11">
    <name type="scientific">Pelagomonas calceolata</name>
    <dbReference type="NCBI Taxonomy" id="35677"/>
    <lineage>
        <taxon>Eukaryota</taxon>
        <taxon>Sar</taxon>
        <taxon>Stramenopiles</taxon>
        <taxon>Ochrophyta</taxon>
        <taxon>Pelagophyceae</taxon>
        <taxon>Pelagomonadales</taxon>
        <taxon>Pelagomonadaceae</taxon>
        <taxon>Pelagomonas</taxon>
    </lineage>
</organism>
<protein>
    <recommendedName>
        <fullName evidence="12">Aquaporin</fullName>
    </recommendedName>
</protein>
<keyword evidence="4 7" id="KW-0812">Transmembrane</keyword>
<evidence type="ECO:0000313" key="10">
    <source>
        <dbReference type="EMBL" id="CAH0376100.1"/>
    </source>
</evidence>
<keyword evidence="11" id="KW-1185">Reference proteome</keyword>
<comment type="subcellular location">
    <subcellularLocation>
        <location evidence="1">Membrane</location>
        <topology evidence="1">Multi-pass membrane protein</topology>
    </subcellularLocation>
</comment>
<dbReference type="PRINTS" id="PR00783">
    <property type="entry name" value="MINTRINSICP"/>
</dbReference>
<evidence type="ECO:0000256" key="9">
    <source>
        <dbReference type="SAM" id="SignalP"/>
    </source>
</evidence>
<evidence type="ECO:0000256" key="3">
    <source>
        <dbReference type="ARBA" id="ARBA00022448"/>
    </source>
</evidence>
<dbReference type="InterPro" id="IPR023271">
    <property type="entry name" value="Aquaporin-like"/>
</dbReference>
<comment type="similarity">
    <text evidence="2 7">Belongs to the MIP/aquaporin (TC 1.A.8) family.</text>
</comment>
<dbReference type="EMBL" id="CAKKNE010000005">
    <property type="protein sequence ID" value="CAH0376100.1"/>
    <property type="molecule type" value="Genomic_DNA"/>
</dbReference>
<dbReference type="GO" id="GO:0005886">
    <property type="term" value="C:plasma membrane"/>
    <property type="evidence" value="ECO:0007669"/>
    <property type="project" value="TreeGrafter"/>
</dbReference>
<name>A0A8J2SSH7_9STRA</name>
<evidence type="ECO:0000256" key="8">
    <source>
        <dbReference type="SAM" id="Phobius"/>
    </source>
</evidence>
<evidence type="ECO:0000256" key="4">
    <source>
        <dbReference type="ARBA" id="ARBA00022692"/>
    </source>
</evidence>
<gene>
    <name evidence="10" type="ORF">PECAL_5P06550</name>
</gene>
<dbReference type="InterPro" id="IPR000425">
    <property type="entry name" value="MIP"/>
</dbReference>
<evidence type="ECO:0000313" key="11">
    <source>
        <dbReference type="Proteomes" id="UP000789595"/>
    </source>
</evidence>
<dbReference type="Proteomes" id="UP000789595">
    <property type="component" value="Unassembled WGS sequence"/>
</dbReference>
<dbReference type="OrthoDB" id="3222at2759"/>
<feature type="transmembrane region" description="Helical" evidence="8">
    <location>
        <begin position="171"/>
        <end position="189"/>
    </location>
</feature>
<dbReference type="PANTHER" id="PTHR43829:SF9">
    <property type="entry name" value="AQUAPORIN-9"/>
    <property type="match status" value="1"/>
</dbReference>
<evidence type="ECO:0000256" key="7">
    <source>
        <dbReference type="RuleBase" id="RU000477"/>
    </source>
</evidence>
<proteinExistence type="inferred from homology"/>
<evidence type="ECO:0000256" key="5">
    <source>
        <dbReference type="ARBA" id="ARBA00022989"/>
    </source>
</evidence>
<reference evidence="10" key="1">
    <citation type="submission" date="2021-11" db="EMBL/GenBank/DDBJ databases">
        <authorList>
            <consortium name="Genoscope - CEA"/>
            <person name="William W."/>
        </authorList>
    </citation>
    <scope>NUCLEOTIDE SEQUENCE</scope>
</reference>